<feature type="compositionally biased region" description="Polar residues" evidence="1">
    <location>
        <begin position="510"/>
        <end position="520"/>
    </location>
</feature>
<dbReference type="Pfam" id="PF14295">
    <property type="entry name" value="PAN_4"/>
    <property type="match status" value="2"/>
</dbReference>
<evidence type="ECO:0000259" key="3">
    <source>
        <dbReference type="PROSITE" id="PS50948"/>
    </source>
</evidence>
<keyword evidence="2" id="KW-0732">Signal</keyword>
<gene>
    <name evidence="4" type="ORF">FEQUK3_LOCUS4467</name>
</gene>
<accession>A0A8J2NCH1</accession>
<protein>
    <recommendedName>
        <fullName evidence="3">Apple domain-containing protein</fullName>
    </recommendedName>
</protein>
<feature type="compositionally biased region" description="Polar residues" evidence="1">
    <location>
        <begin position="167"/>
        <end position="212"/>
    </location>
</feature>
<feature type="compositionally biased region" description="Low complexity" evidence="1">
    <location>
        <begin position="154"/>
        <end position="166"/>
    </location>
</feature>
<comment type="caution">
    <text evidence="4">The sequence shown here is derived from an EMBL/GenBank/DDBJ whole genome shotgun (WGS) entry which is preliminary data.</text>
</comment>
<dbReference type="InterPro" id="IPR003609">
    <property type="entry name" value="Pan_app"/>
</dbReference>
<dbReference type="Pfam" id="PF00024">
    <property type="entry name" value="PAN_1"/>
    <property type="match status" value="1"/>
</dbReference>
<proteinExistence type="predicted"/>
<sequence>MSRHLVRSFLLAMALSPFVNAGPCRPHPTFALSRSESLTQTVSSSLVSSSSVVLIGTETVSQSDAVSQDAATGTGTSTVSTDTTLTFSDIYSVSTATTGDAGLSTDLYPNLPSDSTFTISTTTYGAGTLSTMVFMSSTTDPLPTIGTETTISHATDTTTVTASETVPSSAMSSDTTVTSGETGIASTAETESVLSVATDTTSSGRETQSSRTALDDTTAASSGTDISSAIETETSHSVGTDTTLTTSGTESSLASSTDTTATSSETDTTATTTGDASSATTSGTSTDTTVTPIESETTTTTSGDLGTTGTDSSASTIENVSADTTTTAGSTETTATTVTGAFSATTATSKETDTTTTTSGDLTTGSDSFTSSIDTVSTDTTATTATTSGDSTTGTEGSSTTEATSSDTTVTTKETDTTTMTSGELTTTTTTDSFTSTTEATSDTTLSSSETGTLTTVTDSATSTTETGSTDSTTTDTATTETTATSSETTTTTSGDLTTTETTTLSSTTQPEPTCTNNLKSPAPANKVCGKNGIGAWALAGIGAPDSLEACAKSCKSNNECTSFNFEANSVCFLYSGALEERNNLPTTWMLYELDCLCDLDKPDAEPEPEVTPKPEPEPQCVNNILQPSPKDSVCGKTGNPTGQGREEIGSATATSLQGCRDACNKKAGCDSFQLEEGFNCYLFKGKVGGTDARTTSEVWYDMSCFCGLEAQPNNPDDEEEVCVDEVHKTQVCGLEGRPMYECIEDISENTIDPALTKSLDACKAHCKTVGCDSLAFKKDEACAFFKGRIGGAEPRSDFPGIKMYDMSCFDEGPKTEEPTKEVCIGKPLNPLPANTVCGKPGDVNNNLLSNKRIKTDMTLAECYQACNAASDCDVFNFNNQRCELYKTKSGFSVCVDNMLAPAPQGLACGKTGIPIGSSSAYKVGQGTANTPLVCYQLCKNMAKYQTVYFHKDTGDCQLYSGAVKDTNSATTCFVWYDKGCFCELKYVIGD</sequence>
<feature type="signal peptide" evidence="2">
    <location>
        <begin position="1"/>
        <end position="21"/>
    </location>
</feature>
<feature type="region of interest" description="Disordered" evidence="1">
    <location>
        <begin position="154"/>
        <end position="332"/>
    </location>
</feature>
<evidence type="ECO:0000256" key="2">
    <source>
        <dbReference type="SAM" id="SignalP"/>
    </source>
</evidence>
<name>A0A8J2NCH1_FUSEQ</name>
<evidence type="ECO:0000313" key="4">
    <source>
        <dbReference type="EMBL" id="CAG7558772.1"/>
    </source>
</evidence>
<reference evidence="4" key="1">
    <citation type="submission" date="2021-05" db="EMBL/GenBank/DDBJ databases">
        <authorList>
            <person name="Khan N."/>
        </authorList>
    </citation>
    <scope>NUCLEOTIDE SEQUENCE</scope>
</reference>
<evidence type="ECO:0000256" key="1">
    <source>
        <dbReference type="SAM" id="MobiDB-lite"/>
    </source>
</evidence>
<feature type="compositionally biased region" description="Low complexity" evidence="1">
    <location>
        <begin position="235"/>
        <end position="332"/>
    </location>
</feature>
<organism evidence="4 5">
    <name type="scientific">Fusarium equiseti</name>
    <name type="common">Fusarium scirpi</name>
    <dbReference type="NCBI Taxonomy" id="61235"/>
    <lineage>
        <taxon>Eukaryota</taxon>
        <taxon>Fungi</taxon>
        <taxon>Dikarya</taxon>
        <taxon>Ascomycota</taxon>
        <taxon>Pezizomycotina</taxon>
        <taxon>Sordariomycetes</taxon>
        <taxon>Hypocreomycetidae</taxon>
        <taxon>Hypocreales</taxon>
        <taxon>Nectriaceae</taxon>
        <taxon>Fusarium</taxon>
        <taxon>Fusarium incarnatum-equiseti species complex</taxon>
    </lineage>
</organism>
<feature type="compositionally biased region" description="Low complexity" evidence="1">
    <location>
        <begin position="346"/>
        <end position="509"/>
    </location>
</feature>
<dbReference type="PROSITE" id="PS50948">
    <property type="entry name" value="PAN"/>
    <property type="match status" value="2"/>
</dbReference>
<feature type="region of interest" description="Disordered" evidence="1">
    <location>
        <begin position="346"/>
        <end position="522"/>
    </location>
</feature>
<dbReference type="Proteomes" id="UP000693738">
    <property type="component" value="Unassembled WGS sequence"/>
</dbReference>
<feature type="compositionally biased region" description="Polar residues" evidence="1">
    <location>
        <begin position="218"/>
        <end position="232"/>
    </location>
</feature>
<dbReference type="EMBL" id="CAJSTJ010000126">
    <property type="protein sequence ID" value="CAG7558772.1"/>
    <property type="molecule type" value="Genomic_DNA"/>
</dbReference>
<feature type="domain" description="Apple" evidence="3">
    <location>
        <begin position="515"/>
        <end position="596"/>
    </location>
</feature>
<feature type="domain" description="Apple" evidence="3">
    <location>
        <begin position="635"/>
        <end position="705"/>
    </location>
</feature>
<dbReference type="AlphaFoldDB" id="A0A8J2NCH1"/>
<evidence type="ECO:0000313" key="5">
    <source>
        <dbReference type="Proteomes" id="UP000693738"/>
    </source>
</evidence>
<feature type="chain" id="PRO_5035191205" description="Apple domain-containing protein" evidence="2">
    <location>
        <begin position="22"/>
        <end position="991"/>
    </location>
</feature>